<evidence type="ECO:0000313" key="2">
    <source>
        <dbReference type="EMBL" id="SBS78263.1"/>
    </source>
</evidence>
<protein>
    <submittedName>
        <fullName evidence="2">Uncharacterized protein</fullName>
    </submittedName>
</protein>
<dbReference type="EMBL" id="FLQS01000049">
    <property type="protein sequence ID" value="SBS78263.1"/>
    <property type="molecule type" value="Genomic_DNA"/>
</dbReference>
<accession>A0A1Y5PHX4</accession>
<feature type="region of interest" description="Disordered" evidence="1">
    <location>
        <begin position="392"/>
        <end position="427"/>
    </location>
</feature>
<evidence type="ECO:0000256" key="1">
    <source>
        <dbReference type="SAM" id="MobiDB-lite"/>
    </source>
</evidence>
<name>A0A1Y5PHX4_9MYCO</name>
<sequence length="427" mass="47007">MRDYGADWARRCTVTSGDVPAASDLDPRSISQILESLGWAAIAESQGLPYQRWTNRVSSEQLLVPTDTTKADYDALLARVYRTLADEHGRAFEEVRRLTMLQARAHLDAIRWIKDTPLESGIIAWDVGEEMFQVARSSLAAAAKATRETRRYFGNSSAYIAKRFLADTLMGQTEVGSFIVTAYTPSDRRFFFSKSSEETAPSKMIDPESKTGADIIDKLDEIVTAVRGKLDEFKHTPNAEAFDEIVPVGFSYEMANALSLLARGGDGGIRIARTGAGTSRPVDREIAFDAVEAPVLDKVAVRFAATREPEVANLVGEVTLLDHISSSGDRTIRLHVSNHPGVRTVRVRLSADQYDDAIEAHRDEKSLKVTGTIEREGRYNWVYSPSAVSIVDVSDDDDDDPSSSTPSELSRQAQLSLLDDDIANPSD</sequence>
<feature type="compositionally biased region" description="Acidic residues" evidence="1">
    <location>
        <begin position="418"/>
        <end position="427"/>
    </location>
</feature>
<dbReference type="AlphaFoldDB" id="A0A1Y5PHX4"/>
<proteinExistence type="predicted"/>
<reference evidence="2" key="1">
    <citation type="submission" date="2016-03" db="EMBL/GenBank/DDBJ databases">
        <authorList>
            <person name="Ploux O."/>
        </authorList>
    </citation>
    <scope>NUCLEOTIDE SEQUENCE</scope>
    <source>
        <strain evidence="2">UC10</strain>
    </source>
</reference>
<gene>
    <name evidence="2" type="ORF">MHPYR_530050</name>
</gene>
<organism evidence="2">
    <name type="scientific">uncultured Mycobacterium sp</name>
    <dbReference type="NCBI Taxonomy" id="171292"/>
    <lineage>
        <taxon>Bacteria</taxon>
        <taxon>Bacillati</taxon>
        <taxon>Actinomycetota</taxon>
        <taxon>Actinomycetes</taxon>
        <taxon>Mycobacteriales</taxon>
        <taxon>Mycobacteriaceae</taxon>
        <taxon>Mycobacterium</taxon>
        <taxon>environmental samples</taxon>
    </lineage>
</organism>